<comment type="similarity">
    <text evidence="1 5">Belongs to the acetyltransferase family. RimI subfamily.</text>
</comment>
<dbReference type="InterPro" id="IPR050680">
    <property type="entry name" value="YpeA/RimI_acetyltransf"/>
</dbReference>
<dbReference type="InterPro" id="IPR000182">
    <property type="entry name" value="GNAT_dom"/>
</dbReference>
<protein>
    <recommendedName>
        <fullName evidence="5">[Ribosomal protein bS18]-alanine N-acetyltransferase</fullName>
        <ecNumber evidence="5">2.3.1.266</ecNumber>
    </recommendedName>
</protein>
<keyword evidence="2 5" id="KW-0963">Cytoplasm</keyword>
<dbReference type="CDD" id="cd04301">
    <property type="entry name" value="NAT_SF"/>
    <property type="match status" value="1"/>
</dbReference>
<evidence type="ECO:0000256" key="5">
    <source>
        <dbReference type="RuleBase" id="RU363094"/>
    </source>
</evidence>
<dbReference type="GO" id="GO:0008999">
    <property type="term" value="F:protein-N-terminal-alanine acetyltransferase activity"/>
    <property type="evidence" value="ECO:0007669"/>
    <property type="project" value="UniProtKB-EC"/>
</dbReference>
<evidence type="ECO:0000259" key="6">
    <source>
        <dbReference type="PROSITE" id="PS51186"/>
    </source>
</evidence>
<dbReference type="Proteomes" id="UP000474024">
    <property type="component" value="Unassembled WGS sequence"/>
</dbReference>
<organism evidence="7 8">
    <name type="scientific">Roseburia porci</name>
    <dbReference type="NCBI Taxonomy" id="2605790"/>
    <lineage>
        <taxon>Bacteria</taxon>
        <taxon>Bacillati</taxon>
        <taxon>Bacillota</taxon>
        <taxon>Clostridia</taxon>
        <taxon>Lachnospirales</taxon>
        <taxon>Lachnospiraceae</taxon>
        <taxon>Roseburia</taxon>
    </lineage>
</organism>
<dbReference type="Pfam" id="PF00583">
    <property type="entry name" value="Acetyltransf_1"/>
    <property type="match status" value="1"/>
</dbReference>
<gene>
    <name evidence="7" type="primary">rimI</name>
    <name evidence="7" type="ORF">FYJ75_06725</name>
</gene>
<dbReference type="EC" id="2.3.1.266" evidence="5"/>
<dbReference type="RefSeq" id="WP_154429702.1">
    <property type="nucleotide sequence ID" value="NZ_VUNI01000009.1"/>
</dbReference>
<dbReference type="EMBL" id="VUNI01000009">
    <property type="protein sequence ID" value="MST74733.1"/>
    <property type="molecule type" value="Genomic_DNA"/>
</dbReference>
<dbReference type="PANTHER" id="PTHR43420">
    <property type="entry name" value="ACETYLTRANSFERASE"/>
    <property type="match status" value="1"/>
</dbReference>
<evidence type="ECO:0000256" key="1">
    <source>
        <dbReference type="ARBA" id="ARBA00005395"/>
    </source>
</evidence>
<evidence type="ECO:0000256" key="4">
    <source>
        <dbReference type="ARBA" id="ARBA00023315"/>
    </source>
</evidence>
<keyword evidence="3 7" id="KW-0808">Transferase</keyword>
<dbReference type="GO" id="GO:0005737">
    <property type="term" value="C:cytoplasm"/>
    <property type="evidence" value="ECO:0007669"/>
    <property type="project" value="UniProtKB-SubCell"/>
</dbReference>
<evidence type="ECO:0000256" key="2">
    <source>
        <dbReference type="ARBA" id="ARBA00022490"/>
    </source>
</evidence>
<evidence type="ECO:0000313" key="7">
    <source>
        <dbReference type="EMBL" id="MST74733.1"/>
    </source>
</evidence>
<name>A0A6L5YQ84_9FIRM</name>
<dbReference type="Gene3D" id="3.40.630.30">
    <property type="match status" value="1"/>
</dbReference>
<comment type="subcellular location">
    <subcellularLocation>
        <location evidence="5">Cytoplasm</location>
    </subcellularLocation>
</comment>
<feature type="domain" description="N-acetyltransferase" evidence="6">
    <location>
        <begin position="1"/>
        <end position="145"/>
    </location>
</feature>
<comment type="caution">
    <text evidence="7">The sequence shown here is derived from an EMBL/GenBank/DDBJ whole genome shotgun (WGS) entry which is preliminary data.</text>
</comment>
<evidence type="ECO:0000256" key="3">
    <source>
        <dbReference type="ARBA" id="ARBA00022679"/>
    </source>
</evidence>
<accession>A0A6L5YQ84</accession>
<dbReference type="SUPFAM" id="SSF55729">
    <property type="entry name" value="Acyl-CoA N-acyltransferases (Nat)"/>
    <property type="match status" value="1"/>
</dbReference>
<keyword evidence="4" id="KW-0012">Acyltransferase</keyword>
<comment type="function">
    <text evidence="5">Acetylates the N-terminal alanine of ribosomal protein bS18.</text>
</comment>
<proteinExistence type="inferred from homology"/>
<dbReference type="NCBIfam" id="TIGR01575">
    <property type="entry name" value="rimI"/>
    <property type="match status" value="1"/>
</dbReference>
<sequence>MLIRQMTEADVPQVAKIESLCFSRPWSEKGFLDSLALDYTEFLVAETEGRIAGYIGIYYSAYEGEITNVAVHPDMRGEGAGKCLVHAMLEAAEEKKIQNIILEVRKSNDAAIHVYEQSGFESVGIRKGFYDLPKEDALIMNRKLDRTC</sequence>
<dbReference type="InterPro" id="IPR006464">
    <property type="entry name" value="AcTrfase_RimI/Ard1"/>
</dbReference>
<comment type="catalytic activity">
    <reaction evidence="5">
        <text>N-terminal L-alanyl-[ribosomal protein bS18] + acetyl-CoA = N-terminal N(alpha)-acetyl-L-alanyl-[ribosomal protein bS18] + CoA + H(+)</text>
        <dbReference type="Rhea" id="RHEA:43756"/>
        <dbReference type="Rhea" id="RHEA-COMP:10676"/>
        <dbReference type="Rhea" id="RHEA-COMP:10677"/>
        <dbReference type="ChEBI" id="CHEBI:15378"/>
        <dbReference type="ChEBI" id="CHEBI:57287"/>
        <dbReference type="ChEBI" id="CHEBI:57288"/>
        <dbReference type="ChEBI" id="CHEBI:64718"/>
        <dbReference type="ChEBI" id="CHEBI:83683"/>
        <dbReference type="EC" id="2.3.1.266"/>
    </reaction>
</comment>
<evidence type="ECO:0000313" key="8">
    <source>
        <dbReference type="Proteomes" id="UP000474024"/>
    </source>
</evidence>
<dbReference type="AlphaFoldDB" id="A0A6L5YQ84"/>
<dbReference type="PANTHER" id="PTHR43420:SF44">
    <property type="entry name" value="ACETYLTRANSFERASE YPEA"/>
    <property type="match status" value="1"/>
</dbReference>
<reference evidence="7 8" key="1">
    <citation type="submission" date="2019-08" db="EMBL/GenBank/DDBJ databases">
        <title>In-depth cultivation of the pig gut microbiome towards novel bacterial diversity and tailored functional studies.</title>
        <authorList>
            <person name="Wylensek D."/>
            <person name="Hitch T.C.A."/>
            <person name="Clavel T."/>
        </authorList>
    </citation>
    <scope>NUCLEOTIDE SEQUENCE [LARGE SCALE GENOMIC DNA]</scope>
    <source>
        <strain evidence="7 8">MUC/MUC-530-WT-4D</strain>
    </source>
</reference>
<dbReference type="InterPro" id="IPR016181">
    <property type="entry name" value="Acyl_CoA_acyltransferase"/>
</dbReference>
<keyword evidence="8" id="KW-1185">Reference proteome</keyword>
<dbReference type="PROSITE" id="PS51186">
    <property type="entry name" value="GNAT"/>
    <property type="match status" value="1"/>
</dbReference>